<gene>
    <name evidence="2" type="ORF">NE535_11405</name>
</gene>
<dbReference type="EMBL" id="JAMTCD010000013">
    <property type="protein sequence ID" value="MCT7942399.1"/>
    <property type="molecule type" value="Genomic_DNA"/>
</dbReference>
<evidence type="ECO:0000313" key="2">
    <source>
        <dbReference type="EMBL" id="MCT7942399.1"/>
    </source>
</evidence>
<keyword evidence="1" id="KW-1133">Transmembrane helix</keyword>
<sequence>MSLFDSSSLFIVSGTIGAILALPMIYDVFFILSKKLTEKLLQKTEVEVTIIKDGLPSQYTIHLDNTEQLVKDLLEIKRNRFEQKL</sequence>
<keyword evidence="1" id="KW-0812">Transmembrane</keyword>
<dbReference type="Proteomes" id="UP001155546">
    <property type="component" value="Unassembled WGS sequence"/>
</dbReference>
<organism evidence="2 3">
    <name type="scientific">Shewanella holmiensis</name>
    <dbReference type="NCBI Taxonomy" id="2952222"/>
    <lineage>
        <taxon>Bacteria</taxon>
        <taxon>Pseudomonadati</taxon>
        <taxon>Pseudomonadota</taxon>
        <taxon>Gammaproteobacteria</taxon>
        <taxon>Alteromonadales</taxon>
        <taxon>Shewanellaceae</taxon>
        <taxon>Shewanella</taxon>
    </lineage>
</organism>
<accession>A0A9X2WMZ1</accession>
<keyword evidence="3" id="KW-1185">Reference proteome</keyword>
<protein>
    <submittedName>
        <fullName evidence="2">Uncharacterized protein</fullName>
    </submittedName>
</protein>
<keyword evidence="1" id="KW-0472">Membrane</keyword>
<dbReference type="AlphaFoldDB" id="A0A9X2WMZ1"/>
<feature type="transmembrane region" description="Helical" evidence="1">
    <location>
        <begin position="6"/>
        <end position="32"/>
    </location>
</feature>
<evidence type="ECO:0000256" key="1">
    <source>
        <dbReference type="SAM" id="Phobius"/>
    </source>
</evidence>
<dbReference type="RefSeq" id="WP_261298765.1">
    <property type="nucleotide sequence ID" value="NZ_JAMTCD010000013.1"/>
</dbReference>
<comment type="caution">
    <text evidence="2">The sequence shown here is derived from an EMBL/GenBank/DDBJ whole genome shotgun (WGS) entry which is preliminary data.</text>
</comment>
<name>A0A9X2WMZ1_9GAMM</name>
<evidence type="ECO:0000313" key="3">
    <source>
        <dbReference type="Proteomes" id="UP001155546"/>
    </source>
</evidence>
<reference evidence="2" key="1">
    <citation type="journal article" date="2023" name="Int. J. Syst. Evol. Microbiol.">
        <title>&lt;i&gt;Shewanella septentrionalis&lt;/i&gt; sp. nov. and &lt;i&gt;Shewanella holmiensis&lt;/i&gt; sp. nov., isolated from Baltic Sea water and sediments.</title>
        <authorList>
            <person name="Martin-Rodriguez A.J."/>
            <person name="Thorell K."/>
            <person name="Joffre E."/>
            <person name="Jensie-Markopoulos S."/>
            <person name="Moore E.R.B."/>
            <person name="Sjoling A."/>
        </authorList>
    </citation>
    <scope>NUCLEOTIDE SEQUENCE</scope>
    <source>
        <strain evidence="2">SP1S2-7</strain>
    </source>
</reference>
<proteinExistence type="predicted"/>